<dbReference type="PANTHER" id="PTHR42973:SF39">
    <property type="entry name" value="FAD-BINDING PCMH-TYPE DOMAIN-CONTAINING PROTEIN"/>
    <property type="match status" value="1"/>
</dbReference>
<proteinExistence type="inferred from homology"/>
<dbReference type="InterPro" id="IPR016169">
    <property type="entry name" value="FAD-bd_PCMH_sub2"/>
</dbReference>
<evidence type="ECO:0000256" key="4">
    <source>
        <dbReference type="ARBA" id="ARBA00022827"/>
    </source>
</evidence>
<reference evidence="7" key="1">
    <citation type="submission" date="2018-10" db="EMBL/GenBank/DDBJ databases">
        <authorList>
            <person name="Hariharan J."/>
            <person name="Choudoir M.J."/>
            <person name="Diebold P."/>
            <person name="Panke-Buisse K."/>
            <person name="Campbell A.N."/>
            <person name="Buckley D.H."/>
        </authorList>
    </citation>
    <scope>NUCLEOTIDE SEQUENCE</scope>
    <source>
        <strain evidence="7">Gb1</strain>
    </source>
</reference>
<evidence type="ECO:0000256" key="2">
    <source>
        <dbReference type="ARBA" id="ARBA00005466"/>
    </source>
</evidence>
<dbReference type="InterPro" id="IPR016166">
    <property type="entry name" value="FAD-bd_PCMH"/>
</dbReference>
<evidence type="ECO:0000259" key="6">
    <source>
        <dbReference type="PROSITE" id="PS51387"/>
    </source>
</evidence>
<dbReference type="InterPro" id="IPR006094">
    <property type="entry name" value="Oxid_FAD_bind_N"/>
</dbReference>
<dbReference type="Gene3D" id="3.40.462.20">
    <property type="match status" value="1"/>
</dbReference>
<dbReference type="SUPFAM" id="SSF56176">
    <property type="entry name" value="FAD-binding/transporter-associated domain-like"/>
    <property type="match status" value="1"/>
</dbReference>
<evidence type="ECO:0000256" key="3">
    <source>
        <dbReference type="ARBA" id="ARBA00022630"/>
    </source>
</evidence>
<dbReference type="PROSITE" id="PS00862">
    <property type="entry name" value="OX2_COVAL_FAD"/>
    <property type="match status" value="1"/>
</dbReference>
<dbReference type="InterPro" id="IPR012951">
    <property type="entry name" value="BBE"/>
</dbReference>
<organism evidence="7">
    <name type="scientific">Streptomyces sp. gb1(2016)</name>
    <dbReference type="NCBI Taxonomy" id="1828321"/>
    <lineage>
        <taxon>Bacteria</taxon>
        <taxon>Bacillati</taxon>
        <taxon>Actinomycetota</taxon>
        <taxon>Actinomycetes</taxon>
        <taxon>Kitasatosporales</taxon>
        <taxon>Streptomycetaceae</taxon>
        <taxon>Streptomyces</taxon>
    </lineage>
</organism>
<evidence type="ECO:0000256" key="5">
    <source>
        <dbReference type="ARBA" id="ARBA00023002"/>
    </source>
</evidence>
<feature type="domain" description="FAD-binding PCMH-type" evidence="6">
    <location>
        <begin position="41"/>
        <end position="212"/>
    </location>
</feature>
<dbReference type="GO" id="GO:0071949">
    <property type="term" value="F:FAD binding"/>
    <property type="evidence" value="ECO:0007669"/>
    <property type="project" value="InterPro"/>
</dbReference>
<dbReference type="Gene3D" id="3.30.43.10">
    <property type="entry name" value="Uridine Diphospho-n-acetylenolpyruvylglucosamine Reductase, domain 2"/>
    <property type="match status" value="1"/>
</dbReference>
<dbReference type="GO" id="GO:0016491">
    <property type="term" value="F:oxidoreductase activity"/>
    <property type="evidence" value="ECO:0007669"/>
    <property type="project" value="UniProtKB-KW"/>
</dbReference>
<dbReference type="InterPro" id="IPR036318">
    <property type="entry name" value="FAD-bd_PCMH-like_sf"/>
</dbReference>
<dbReference type="EMBL" id="RDBM01000037">
    <property type="protein sequence ID" value="TXS25019.1"/>
    <property type="molecule type" value="Genomic_DNA"/>
</dbReference>
<dbReference type="RefSeq" id="WP_124279489.1">
    <property type="nucleotide sequence ID" value="NZ_RDBM01000037.1"/>
</dbReference>
<dbReference type="PROSITE" id="PS51387">
    <property type="entry name" value="FAD_PCMH"/>
    <property type="match status" value="1"/>
</dbReference>
<keyword evidence="5" id="KW-0560">Oxidoreductase</keyword>
<accession>A0A652KMV5</accession>
<evidence type="ECO:0000256" key="1">
    <source>
        <dbReference type="ARBA" id="ARBA00001974"/>
    </source>
</evidence>
<dbReference type="Gene3D" id="3.30.465.10">
    <property type="match status" value="1"/>
</dbReference>
<comment type="caution">
    <text evidence="7">The sequence shown here is derived from an EMBL/GenBank/DDBJ whole genome shotgun (WGS) entry which is preliminary data.</text>
</comment>
<dbReference type="AlphaFoldDB" id="A0A652KMV5"/>
<gene>
    <name evidence="7" type="ORF">EAO74_32260</name>
</gene>
<dbReference type="PANTHER" id="PTHR42973">
    <property type="entry name" value="BINDING OXIDOREDUCTASE, PUTATIVE (AFU_ORTHOLOGUE AFUA_1G17690)-RELATED"/>
    <property type="match status" value="1"/>
</dbReference>
<comment type="similarity">
    <text evidence="2">Belongs to the oxygen-dependent FAD-linked oxidoreductase family.</text>
</comment>
<protein>
    <submittedName>
        <fullName evidence="7">FAD-binding oxidoreductase</fullName>
    </submittedName>
</protein>
<keyword evidence="3" id="KW-0285">Flavoprotein</keyword>
<evidence type="ECO:0000313" key="7">
    <source>
        <dbReference type="EMBL" id="TXS25019.1"/>
    </source>
</evidence>
<name>A0A652KMV5_9ACTN</name>
<comment type="cofactor">
    <cofactor evidence="1">
        <name>FAD</name>
        <dbReference type="ChEBI" id="CHEBI:57692"/>
    </cofactor>
</comment>
<dbReference type="SUPFAM" id="SSF55103">
    <property type="entry name" value="FAD-linked oxidases, C-terminal domain"/>
    <property type="match status" value="1"/>
</dbReference>
<keyword evidence="4" id="KW-0274">FAD</keyword>
<dbReference type="InterPro" id="IPR050416">
    <property type="entry name" value="FAD-linked_Oxidoreductase"/>
</dbReference>
<dbReference type="InterPro" id="IPR006093">
    <property type="entry name" value="Oxy_OxRdtase_FAD_BS"/>
</dbReference>
<dbReference type="Pfam" id="PF08031">
    <property type="entry name" value="BBE"/>
    <property type="match status" value="1"/>
</dbReference>
<dbReference type="InterPro" id="IPR016164">
    <property type="entry name" value="FAD-linked_Oxase-like_C"/>
</dbReference>
<sequence>MATRTPAAEAVPAAFRTEFTGETYVPGDPGYDEARTVFNSMIDRRPAVIARCASAADVARALRLAREQDLEVAVRGGGHSVAGMALSEGGLVIDLSRMRSVEVDPDARSARVGGGAVMSDLDRATQPYALATTGGRVSTTGVGGFTLGGGSGWLERAFGLACDNLLAADVVTADGRTVRASADENPELFWALHGGGGNFGVVTSLTLRLHDLPVMSIALLLLRPENGPEAVRTYRDVLESAPDAAGGACIYITGPPEEWVPEALVGRLVCGVLMTYAGPVAELRDVAAPLLALEREADVITEIPYADLQCMLDDPPGMRNYWSAEYLDGLPDEAVSAYCAGAATMPVPSATQHVLFPMGGAVARGSADYPLPWRSSPWAVHPFGVWEDEADDDRVREWVRRVRAAVMPWASGAVYLNFIGREGQERVVSGFGEDAYERLSRVKADYDPDNVFHLNHNVKPAVAVV</sequence>
<dbReference type="Pfam" id="PF01565">
    <property type="entry name" value="FAD_binding_4"/>
    <property type="match status" value="1"/>
</dbReference>
<dbReference type="InterPro" id="IPR016167">
    <property type="entry name" value="FAD-bd_PCMH_sub1"/>
</dbReference>